<proteinExistence type="predicted"/>
<name>A0ABD3QK64_9STRA</name>
<comment type="caution">
    <text evidence="2">The sequence shown here is derived from an EMBL/GenBank/DDBJ whole genome shotgun (WGS) entry which is preliminary data.</text>
</comment>
<feature type="signal peptide" evidence="1">
    <location>
        <begin position="1"/>
        <end position="20"/>
    </location>
</feature>
<reference evidence="2 3" key="1">
    <citation type="submission" date="2024-10" db="EMBL/GenBank/DDBJ databases">
        <title>Updated reference genomes for cyclostephanoid diatoms.</title>
        <authorList>
            <person name="Roberts W.R."/>
            <person name="Alverson A.J."/>
        </authorList>
    </citation>
    <scope>NUCLEOTIDE SEQUENCE [LARGE SCALE GENOMIC DNA]</scope>
    <source>
        <strain evidence="2 3">AJA010-31</strain>
    </source>
</reference>
<dbReference type="EMBL" id="JALLPJ020000164">
    <property type="protein sequence ID" value="KAL3800251.1"/>
    <property type="molecule type" value="Genomic_DNA"/>
</dbReference>
<dbReference type="InterPro" id="IPR051344">
    <property type="entry name" value="Vgb"/>
</dbReference>
<dbReference type="SUPFAM" id="SSF63829">
    <property type="entry name" value="Calcium-dependent phosphotriesterase"/>
    <property type="match status" value="1"/>
</dbReference>
<sequence length="422" mass="44853">MKVAPFVLTSFLLRFTSVSSLSLRAGDKTVTVGEEHILTYDLASHESSTAGLVRGRKLVDGKEYTTDTDFDRGISVNVNHDDTNDQLQLDSEATPFNFIWIPISNLNLVVKVDTDTGDILGTYRTAPAGASGDPSRTTVDRDGSVWVANRAANPGTIVHIGLKENNQCQDRNSNPGIQTSNGTDPLGWTTTGLTGGDPGVGNAEDECIVHYTKVSSCGTRHLSIDAANNVWVSGIGCGRRWDLVKGGRFDTNQSGTIIRSRSGFGYGGYGGLTDPSGIIWSASPLLRWNPDPAPGAALNTYDHDSYGLCIDSQGNVWNTALYGNAIRKFNSGGVEIGTYPHGYNNAQGCVVDRNDDVWVAHSLISMSINSVGHLKNDGTHVGNVIVGSGPTGVSVDRNGKIWSANYYDGTLSRIDPNGGAAG</sequence>
<evidence type="ECO:0000313" key="2">
    <source>
        <dbReference type="EMBL" id="KAL3800251.1"/>
    </source>
</evidence>
<keyword evidence="1" id="KW-0732">Signal</keyword>
<keyword evidence="3" id="KW-1185">Reference proteome</keyword>
<dbReference type="PANTHER" id="PTHR40274:SF3">
    <property type="entry name" value="VIRGINIAMYCIN B LYASE"/>
    <property type="match status" value="1"/>
</dbReference>
<gene>
    <name evidence="2" type="ORF">ACHAWO_013833</name>
</gene>
<feature type="chain" id="PRO_5044847675" description="SMP-30/Gluconolactonase/LRE-like region domain-containing protein" evidence="1">
    <location>
        <begin position="21"/>
        <end position="422"/>
    </location>
</feature>
<protein>
    <recommendedName>
        <fullName evidence="4">SMP-30/Gluconolactonase/LRE-like region domain-containing protein</fullName>
    </recommendedName>
</protein>
<organism evidence="2 3">
    <name type="scientific">Cyclotella atomus</name>
    <dbReference type="NCBI Taxonomy" id="382360"/>
    <lineage>
        <taxon>Eukaryota</taxon>
        <taxon>Sar</taxon>
        <taxon>Stramenopiles</taxon>
        <taxon>Ochrophyta</taxon>
        <taxon>Bacillariophyta</taxon>
        <taxon>Coscinodiscophyceae</taxon>
        <taxon>Thalassiosirophycidae</taxon>
        <taxon>Stephanodiscales</taxon>
        <taxon>Stephanodiscaceae</taxon>
        <taxon>Cyclotella</taxon>
    </lineage>
</organism>
<evidence type="ECO:0000256" key="1">
    <source>
        <dbReference type="SAM" id="SignalP"/>
    </source>
</evidence>
<dbReference type="PANTHER" id="PTHR40274">
    <property type="entry name" value="VIRGINIAMYCIN B LYASE"/>
    <property type="match status" value="1"/>
</dbReference>
<accession>A0ABD3QK64</accession>
<dbReference type="Proteomes" id="UP001530400">
    <property type="component" value="Unassembled WGS sequence"/>
</dbReference>
<evidence type="ECO:0000313" key="3">
    <source>
        <dbReference type="Proteomes" id="UP001530400"/>
    </source>
</evidence>
<dbReference type="InterPro" id="IPR015943">
    <property type="entry name" value="WD40/YVTN_repeat-like_dom_sf"/>
</dbReference>
<evidence type="ECO:0008006" key="4">
    <source>
        <dbReference type="Google" id="ProtNLM"/>
    </source>
</evidence>
<dbReference type="AlphaFoldDB" id="A0ABD3QK64"/>
<dbReference type="Gene3D" id="2.130.10.10">
    <property type="entry name" value="YVTN repeat-like/Quinoprotein amine dehydrogenase"/>
    <property type="match status" value="1"/>
</dbReference>